<evidence type="ECO:0000256" key="2">
    <source>
        <dbReference type="ARBA" id="ARBA00006464"/>
    </source>
</evidence>
<keyword evidence="6 8" id="KW-0472">Membrane</keyword>
<proteinExistence type="inferred from homology"/>
<dbReference type="Proteomes" id="UP000199214">
    <property type="component" value="Unassembled WGS sequence"/>
</dbReference>
<evidence type="ECO:0000259" key="9">
    <source>
        <dbReference type="Pfam" id="PF02397"/>
    </source>
</evidence>
<dbReference type="AlphaFoldDB" id="A0A1H7KZ48"/>
<reference evidence="11" key="1">
    <citation type="submission" date="2016-10" db="EMBL/GenBank/DDBJ databases">
        <authorList>
            <person name="Varghese N."/>
            <person name="Submissions S."/>
        </authorList>
    </citation>
    <scope>NUCLEOTIDE SEQUENCE [LARGE SCALE GENOMIC DNA]</scope>
    <source>
        <strain evidence="11">JS21-1</strain>
    </source>
</reference>
<keyword evidence="3 10" id="KW-0808">Transferase</keyword>
<feature type="domain" description="Bacterial sugar transferase" evidence="9">
    <location>
        <begin position="275"/>
        <end position="463"/>
    </location>
</feature>
<dbReference type="GO" id="GO:0000271">
    <property type="term" value="P:polysaccharide biosynthetic process"/>
    <property type="evidence" value="ECO:0007669"/>
    <property type="project" value="UniProtKB-KW"/>
</dbReference>
<dbReference type="OrthoDB" id="9808602at2"/>
<feature type="transmembrane region" description="Helical" evidence="8">
    <location>
        <begin position="103"/>
        <end position="121"/>
    </location>
</feature>
<evidence type="ECO:0000256" key="8">
    <source>
        <dbReference type="SAM" id="Phobius"/>
    </source>
</evidence>
<name>A0A1H7KZ48_9SPHN</name>
<accession>A0A1H7KZ48</accession>
<sequence>MIALEVQEVTTATYAPARLGREYSPMLSGAQRRVQARMLLFCGDLIAIVAALVLASLVLGRDPGERVAAVSTIILSLYVALSPSRGAFDRDAMMQPARGMRRALSSFTIVSLLALGLGFAFKVSADYSRLEQAVAFALAILFLVAARSLNAWLILALSPRGLIDELLLHDASNGRSEIFTHAIEIGGSGLRPSLDCPDMLDRISRACARFDRVVLSVAPEARLAWVAVLKALGTDVHVVMPEIKALGILEVGSAHDQPTAVVARGPLRRPDAVLKRAFDLAVVFALLPGIIAITLAAAIAIRLEDGGPIFFRQVRVGRANRQFAVLKFRSMRVDVCDSDGGTSTLRDDARITRVGAFLRKTSLDEVPQLLNVLLGDMSIVGPRPHALGSRAENALFWEIDQRYWHRHAVKPGITGLAQVRGLRGATQCAEDVTNRVQADLDYINNWSIWRDIRIAALTLRVLLHPNAY</sequence>
<feature type="transmembrane region" description="Helical" evidence="8">
    <location>
        <begin position="133"/>
        <end position="157"/>
    </location>
</feature>
<dbReference type="InterPro" id="IPR017475">
    <property type="entry name" value="EPS_sugar_tfrase"/>
</dbReference>
<gene>
    <name evidence="10" type="ORF">SAMN05216382_1111</name>
</gene>
<keyword evidence="5 8" id="KW-1133">Transmembrane helix</keyword>
<feature type="transmembrane region" description="Helical" evidence="8">
    <location>
        <begin position="38"/>
        <end position="60"/>
    </location>
</feature>
<keyword evidence="4 8" id="KW-0812">Transmembrane</keyword>
<dbReference type="InterPro" id="IPR003362">
    <property type="entry name" value="Bact_transf"/>
</dbReference>
<evidence type="ECO:0000256" key="6">
    <source>
        <dbReference type="ARBA" id="ARBA00023136"/>
    </source>
</evidence>
<comment type="subcellular location">
    <subcellularLocation>
        <location evidence="1">Membrane</location>
        <topology evidence="1">Multi-pass membrane protein</topology>
    </subcellularLocation>
</comment>
<comment type="similarity">
    <text evidence="2">Belongs to the bacterial sugar transferase family.</text>
</comment>
<evidence type="ECO:0000256" key="1">
    <source>
        <dbReference type="ARBA" id="ARBA00004141"/>
    </source>
</evidence>
<evidence type="ECO:0000313" key="11">
    <source>
        <dbReference type="Proteomes" id="UP000199214"/>
    </source>
</evidence>
<dbReference type="PANTHER" id="PTHR30576:SF0">
    <property type="entry name" value="UNDECAPRENYL-PHOSPHATE N-ACETYLGALACTOSAMINYL 1-PHOSPHATE TRANSFERASE-RELATED"/>
    <property type="match status" value="1"/>
</dbReference>
<dbReference type="Pfam" id="PF02397">
    <property type="entry name" value="Bac_transf"/>
    <property type="match status" value="1"/>
</dbReference>
<feature type="transmembrane region" description="Helical" evidence="8">
    <location>
        <begin position="277"/>
        <end position="301"/>
    </location>
</feature>
<dbReference type="GO" id="GO:0016020">
    <property type="term" value="C:membrane"/>
    <property type="evidence" value="ECO:0007669"/>
    <property type="project" value="UniProtKB-SubCell"/>
</dbReference>
<evidence type="ECO:0000256" key="7">
    <source>
        <dbReference type="ARBA" id="ARBA00023169"/>
    </source>
</evidence>
<dbReference type="GO" id="GO:0016780">
    <property type="term" value="F:phosphotransferase activity, for other substituted phosphate groups"/>
    <property type="evidence" value="ECO:0007669"/>
    <property type="project" value="TreeGrafter"/>
</dbReference>
<evidence type="ECO:0000313" key="10">
    <source>
        <dbReference type="EMBL" id="SEK92012.1"/>
    </source>
</evidence>
<dbReference type="RefSeq" id="WP_143051804.1">
    <property type="nucleotide sequence ID" value="NZ_FNZZ01000002.1"/>
</dbReference>
<protein>
    <submittedName>
        <fullName evidence="10">Exopolysaccharide biosynthesis polyprenyl glycosylphosphotransferase</fullName>
    </submittedName>
</protein>
<dbReference type="NCBIfam" id="TIGR03025">
    <property type="entry name" value="EPS_sugtrans"/>
    <property type="match status" value="1"/>
</dbReference>
<dbReference type="STRING" id="1855283.SAMN05216382_1111"/>
<evidence type="ECO:0000256" key="4">
    <source>
        <dbReference type="ARBA" id="ARBA00022692"/>
    </source>
</evidence>
<evidence type="ECO:0000256" key="5">
    <source>
        <dbReference type="ARBA" id="ARBA00022989"/>
    </source>
</evidence>
<organism evidence="10 11">
    <name type="scientific">Sphingomonas palmae</name>
    <dbReference type="NCBI Taxonomy" id="1855283"/>
    <lineage>
        <taxon>Bacteria</taxon>
        <taxon>Pseudomonadati</taxon>
        <taxon>Pseudomonadota</taxon>
        <taxon>Alphaproteobacteria</taxon>
        <taxon>Sphingomonadales</taxon>
        <taxon>Sphingomonadaceae</taxon>
        <taxon>Sphingomonas</taxon>
    </lineage>
</organism>
<keyword evidence="11" id="KW-1185">Reference proteome</keyword>
<dbReference type="EMBL" id="FNZZ01000002">
    <property type="protein sequence ID" value="SEK92012.1"/>
    <property type="molecule type" value="Genomic_DNA"/>
</dbReference>
<evidence type="ECO:0000256" key="3">
    <source>
        <dbReference type="ARBA" id="ARBA00022679"/>
    </source>
</evidence>
<feature type="transmembrane region" description="Helical" evidence="8">
    <location>
        <begin position="66"/>
        <end position="82"/>
    </location>
</feature>
<keyword evidence="7" id="KW-0270">Exopolysaccharide synthesis</keyword>
<dbReference type="PANTHER" id="PTHR30576">
    <property type="entry name" value="COLANIC BIOSYNTHESIS UDP-GLUCOSE LIPID CARRIER TRANSFERASE"/>
    <property type="match status" value="1"/>
</dbReference>